<organism evidence="1 2">
    <name type="scientific">Rhizophagus irregularis (strain DAOM 197198w)</name>
    <name type="common">Glomus intraradices</name>
    <dbReference type="NCBI Taxonomy" id="1432141"/>
    <lineage>
        <taxon>Eukaryota</taxon>
        <taxon>Fungi</taxon>
        <taxon>Fungi incertae sedis</taxon>
        <taxon>Mucoromycota</taxon>
        <taxon>Glomeromycotina</taxon>
        <taxon>Glomeromycetes</taxon>
        <taxon>Glomerales</taxon>
        <taxon>Glomeraceae</taxon>
        <taxon>Rhizophagus</taxon>
    </lineage>
</organism>
<keyword evidence="2" id="KW-1185">Reference proteome</keyword>
<protein>
    <recommendedName>
        <fullName evidence="3">Protein kinase domain-containing protein</fullName>
    </recommendedName>
</protein>
<comment type="caution">
    <text evidence="1">The sequence shown here is derived from an EMBL/GenBank/DDBJ whole genome shotgun (WGS) entry which is preliminary data.</text>
</comment>
<evidence type="ECO:0000313" key="2">
    <source>
        <dbReference type="Proteomes" id="UP000022910"/>
    </source>
</evidence>
<dbReference type="Proteomes" id="UP000022910">
    <property type="component" value="Unassembled WGS sequence"/>
</dbReference>
<proteinExistence type="predicted"/>
<dbReference type="HOGENOM" id="CLU_000288_7_8_1"/>
<dbReference type="EMBL" id="JEMT01027326">
    <property type="protein sequence ID" value="EXX57606.1"/>
    <property type="molecule type" value="Genomic_DNA"/>
</dbReference>
<reference evidence="1 2" key="1">
    <citation type="submission" date="2014-02" db="EMBL/GenBank/DDBJ databases">
        <title>Single nucleus genome sequencing reveals high similarity among nuclei of an endomycorrhizal fungus.</title>
        <authorList>
            <person name="Lin K."/>
            <person name="Geurts R."/>
            <person name="Zhang Z."/>
            <person name="Limpens E."/>
            <person name="Saunders D.G."/>
            <person name="Mu D."/>
            <person name="Pang E."/>
            <person name="Cao H."/>
            <person name="Cha H."/>
            <person name="Lin T."/>
            <person name="Zhou Q."/>
            <person name="Shang Y."/>
            <person name="Li Y."/>
            <person name="Ivanov S."/>
            <person name="Sharma T."/>
            <person name="Velzen R.V."/>
            <person name="Ruijter N.D."/>
            <person name="Aanen D.K."/>
            <person name="Win J."/>
            <person name="Kamoun S."/>
            <person name="Bisseling T."/>
            <person name="Huang S."/>
        </authorList>
    </citation>
    <scope>NUCLEOTIDE SEQUENCE [LARGE SCALE GENOMIC DNA]</scope>
    <source>
        <strain evidence="2">DAOM197198w</strain>
    </source>
</reference>
<name>A0A015KDJ1_RHIIW</name>
<gene>
    <name evidence="1" type="ORF">RirG_205670</name>
</gene>
<dbReference type="AlphaFoldDB" id="A0A015KDJ1"/>
<sequence length="685" mass="80709">MVLNDYFCKTCGKIYTDVHNEWCIFCQINDIEQNFANWTSGNEKVDETIQEMQLKIGNITDIIFKWVPYGQFINIKKIGKSTFTTVHSAIWTDGLKYNFEKHEWERKSNKRVTLKCLYDLHGLKEIKSYTIAILRGVPKIYGITQNPDTNDFVMVLQGRIYCEKCGDKYTVLKFKWCKPCQINDLKQNFTNWTSGNEKIDEFIQEMQLKIESSNDRIVEWIPYNQFNDIKKIGNDDITTIYTAVWINGPLEYHGKNKKEQERIPNEKVILKYLYNSQNNINEFLNELKLFLNYRFNFPTLCGVSQNPDTKEYIIVHQDGSYCKDCAGAFTNISDKWCKPCQISVLKKNFANWTSGNEKIDEIIQEGQLKIKTYSDRIIEWISYDKFKNINEIGKDDFAELYSAIWKDGTLYYNSGKVGLIKIPDNKVMLKRFYNSRDITNEFFNEVKSSINKNEICGISQNPTTEDYIIVYKFNNYCQKCGYKYITYGWCKTCYINNLKYNFTTWTSGNKKVDEFIQEMQLNIKSHNDVIFEWIPYNQFNDIKEIHIDDFTTVRSAIWTDGPLCGYNYGYILKRNFYKKVALKCLHNSQNNTIELLNEVKLYSINKNDKSNIRIYGISQDPDTKDYILVFQDSYCEKCGKTYANANAKDLSYKWCNPCHIDNLKQNFTNWTSGNEKIDNFIQTMQ</sequence>
<accession>A0A015KDJ1</accession>
<evidence type="ECO:0008006" key="3">
    <source>
        <dbReference type="Google" id="ProtNLM"/>
    </source>
</evidence>
<evidence type="ECO:0000313" key="1">
    <source>
        <dbReference type="EMBL" id="EXX57606.1"/>
    </source>
</evidence>